<evidence type="ECO:0000256" key="6">
    <source>
        <dbReference type="ARBA" id="ARBA00023136"/>
    </source>
</evidence>
<feature type="transmembrane region" description="Helical" evidence="7">
    <location>
        <begin position="233"/>
        <end position="254"/>
    </location>
</feature>
<dbReference type="Gene3D" id="1.10.3720.10">
    <property type="entry name" value="MetI-like"/>
    <property type="match status" value="1"/>
</dbReference>
<evidence type="ECO:0000256" key="7">
    <source>
        <dbReference type="RuleBase" id="RU363032"/>
    </source>
</evidence>
<evidence type="ECO:0000256" key="1">
    <source>
        <dbReference type="ARBA" id="ARBA00004651"/>
    </source>
</evidence>
<dbReference type="AlphaFoldDB" id="A0A7V5H4F8"/>
<keyword evidence="6 7" id="KW-0472">Membrane</keyword>
<keyword evidence="3" id="KW-1003">Cell membrane</keyword>
<accession>A0A7V5H4F8</accession>
<organism evidence="9">
    <name type="scientific">Caldithrix abyssi</name>
    <dbReference type="NCBI Taxonomy" id="187145"/>
    <lineage>
        <taxon>Bacteria</taxon>
        <taxon>Pseudomonadati</taxon>
        <taxon>Calditrichota</taxon>
        <taxon>Calditrichia</taxon>
        <taxon>Calditrichales</taxon>
        <taxon>Calditrichaceae</taxon>
        <taxon>Caldithrix</taxon>
    </lineage>
</organism>
<gene>
    <name evidence="9" type="ORF">ENL21_07845</name>
</gene>
<keyword evidence="2 7" id="KW-0813">Transport</keyword>
<feature type="transmembrane region" description="Helical" evidence="7">
    <location>
        <begin position="5"/>
        <end position="26"/>
    </location>
</feature>
<comment type="caution">
    <text evidence="9">The sequence shown here is derived from an EMBL/GenBank/DDBJ whole genome shotgun (WGS) entry which is preliminary data.</text>
</comment>
<dbReference type="EMBL" id="DRTD01000587">
    <property type="protein sequence ID" value="HHE55679.1"/>
    <property type="molecule type" value="Genomic_DNA"/>
</dbReference>
<dbReference type="InterPro" id="IPR035906">
    <property type="entry name" value="MetI-like_sf"/>
</dbReference>
<dbReference type="Proteomes" id="UP000886111">
    <property type="component" value="Unassembled WGS sequence"/>
</dbReference>
<feature type="transmembrane region" description="Helical" evidence="7">
    <location>
        <begin position="98"/>
        <end position="120"/>
    </location>
</feature>
<dbReference type="PANTHER" id="PTHR43744:SF12">
    <property type="entry name" value="ABC TRANSPORTER PERMEASE PROTEIN MG189-RELATED"/>
    <property type="match status" value="1"/>
</dbReference>
<feature type="transmembrane region" description="Helical" evidence="7">
    <location>
        <begin position="132"/>
        <end position="152"/>
    </location>
</feature>
<sequence>MKRFYLYLVLTVAGITFIYPFLWMIAASLKPEIEIGSLGLWSKNFSLESYRLVVQKIPIWRALFNSLFVSSCVTVSVIFFGSIVGYALSRLNFWGRNLILGVILFTMVIPFQITLIPMYILMVKFSWVDTYLSLIVPGMITAFSILLFRQFFLDIPQDLIDAARIDGCNDLTILFRIIWPISKPVIITVGIITFMTSWNDVLWPLIVIRNEKLMTMPQLVTIFAVGGQAEAQLGAMLAAATLLAIPIILVYAFFQRYFIESMATSGLKG</sequence>
<evidence type="ECO:0000259" key="8">
    <source>
        <dbReference type="PROSITE" id="PS50928"/>
    </source>
</evidence>
<dbReference type="SUPFAM" id="SSF161098">
    <property type="entry name" value="MetI-like"/>
    <property type="match status" value="1"/>
</dbReference>
<comment type="similarity">
    <text evidence="7">Belongs to the binding-protein-dependent transport system permease family.</text>
</comment>
<feature type="domain" description="ABC transmembrane type-1" evidence="8">
    <location>
        <begin position="63"/>
        <end position="254"/>
    </location>
</feature>
<proteinExistence type="inferred from homology"/>
<dbReference type="Pfam" id="PF00528">
    <property type="entry name" value="BPD_transp_1"/>
    <property type="match status" value="1"/>
</dbReference>
<name>A0A7V5H4F8_CALAY</name>
<keyword evidence="4 7" id="KW-0812">Transmembrane</keyword>
<dbReference type="PANTHER" id="PTHR43744">
    <property type="entry name" value="ABC TRANSPORTER PERMEASE PROTEIN MG189-RELATED-RELATED"/>
    <property type="match status" value="1"/>
</dbReference>
<evidence type="ECO:0000256" key="2">
    <source>
        <dbReference type="ARBA" id="ARBA00022448"/>
    </source>
</evidence>
<protein>
    <submittedName>
        <fullName evidence="9">Carbohydrate ABC transporter permease</fullName>
    </submittedName>
</protein>
<dbReference type="InterPro" id="IPR000515">
    <property type="entry name" value="MetI-like"/>
</dbReference>
<evidence type="ECO:0000256" key="4">
    <source>
        <dbReference type="ARBA" id="ARBA00022692"/>
    </source>
</evidence>
<evidence type="ECO:0000313" key="9">
    <source>
        <dbReference type="EMBL" id="HHE55679.1"/>
    </source>
</evidence>
<evidence type="ECO:0000256" key="5">
    <source>
        <dbReference type="ARBA" id="ARBA00022989"/>
    </source>
</evidence>
<feature type="transmembrane region" description="Helical" evidence="7">
    <location>
        <begin position="62"/>
        <end position="86"/>
    </location>
</feature>
<dbReference type="PROSITE" id="PS50928">
    <property type="entry name" value="ABC_TM1"/>
    <property type="match status" value="1"/>
</dbReference>
<dbReference type="GO" id="GO:0005886">
    <property type="term" value="C:plasma membrane"/>
    <property type="evidence" value="ECO:0007669"/>
    <property type="project" value="UniProtKB-SubCell"/>
</dbReference>
<reference evidence="9" key="1">
    <citation type="journal article" date="2020" name="mSystems">
        <title>Genome- and Community-Level Interaction Insights into Carbon Utilization and Element Cycling Functions of Hydrothermarchaeota in Hydrothermal Sediment.</title>
        <authorList>
            <person name="Zhou Z."/>
            <person name="Liu Y."/>
            <person name="Xu W."/>
            <person name="Pan J."/>
            <person name="Luo Z.H."/>
            <person name="Li M."/>
        </authorList>
    </citation>
    <scope>NUCLEOTIDE SEQUENCE [LARGE SCALE GENOMIC DNA]</scope>
    <source>
        <strain evidence="9">HyVt-76</strain>
    </source>
</reference>
<dbReference type="CDD" id="cd06261">
    <property type="entry name" value="TM_PBP2"/>
    <property type="match status" value="1"/>
</dbReference>
<dbReference type="GO" id="GO:0055085">
    <property type="term" value="P:transmembrane transport"/>
    <property type="evidence" value="ECO:0007669"/>
    <property type="project" value="InterPro"/>
</dbReference>
<feature type="transmembrane region" description="Helical" evidence="7">
    <location>
        <begin position="173"/>
        <end position="195"/>
    </location>
</feature>
<comment type="subcellular location">
    <subcellularLocation>
        <location evidence="1 7">Cell membrane</location>
        <topology evidence="1 7">Multi-pass membrane protein</topology>
    </subcellularLocation>
</comment>
<evidence type="ECO:0000256" key="3">
    <source>
        <dbReference type="ARBA" id="ARBA00022475"/>
    </source>
</evidence>
<keyword evidence="5 7" id="KW-1133">Transmembrane helix</keyword>